<dbReference type="InterPro" id="IPR045798">
    <property type="entry name" value="TrbL_Firmicutes"/>
</dbReference>
<evidence type="ECO:0000313" key="2">
    <source>
        <dbReference type="EMBL" id="SEU23264.1"/>
    </source>
</evidence>
<keyword evidence="1" id="KW-0812">Transmembrane</keyword>
<organism evidence="2 3">
    <name type="scientific">Enterocloster clostridioformis</name>
    <dbReference type="NCBI Taxonomy" id="1531"/>
    <lineage>
        <taxon>Bacteria</taxon>
        <taxon>Bacillati</taxon>
        <taxon>Bacillota</taxon>
        <taxon>Clostridia</taxon>
        <taxon>Lachnospirales</taxon>
        <taxon>Lachnospiraceae</taxon>
        <taxon>Enterocloster</taxon>
    </lineage>
</organism>
<keyword evidence="1" id="KW-1133">Transmembrane helix</keyword>
<evidence type="ECO:0000313" key="3">
    <source>
        <dbReference type="Proteomes" id="UP000182121"/>
    </source>
</evidence>
<feature type="transmembrane region" description="Helical" evidence="1">
    <location>
        <begin position="98"/>
        <end position="117"/>
    </location>
</feature>
<sequence>MGGIIEKITDFIKEMLQGWVLSNLETMFTDVNDKVGTIAGEVSTTPSVWNSGIFSMVQSLSENVIVPIAGMIISFVLVYELITMVIDKNNMHEFDTALFFRFLFKACIAVSLLSQTFDIVMAVFDVGSHVVTQAAGTISGSTSLDVQSTLTAMFNSQLDTMGIGELIGLGIETMIISLCMKIMSVLITVILYGRMIEIYRASRSAAFHPKAVRGHFGNPALASR</sequence>
<accession>A0A1I0KH51</accession>
<protein>
    <recommendedName>
        <fullName evidence="4">TrbL/VirB6 plasmid conjugal transfer protein</fullName>
    </recommendedName>
</protein>
<keyword evidence="1" id="KW-0472">Membrane</keyword>
<feature type="transmembrane region" description="Helical" evidence="1">
    <location>
        <begin position="166"/>
        <end position="193"/>
    </location>
</feature>
<gene>
    <name evidence="2" type="ORF">SAMN05216521_11471</name>
</gene>
<evidence type="ECO:0008006" key="4">
    <source>
        <dbReference type="Google" id="ProtNLM"/>
    </source>
</evidence>
<dbReference type="AlphaFoldDB" id="A0A1I0KH51"/>
<reference evidence="2 3" key="1">
    <citation type="submission" date="2016-10" db="EMBL/GenBank/DDBJ databases">
        <authorList>
            <person name="Varghese N."/>
            <person name="Submissions S."/>
        </authorList>
    </citation>
    <scope>NUCLEOTIDE SEQUENCE [LARGE SCALE GENOMIC DNA]</scope>
    <source>
        <strain evidence="2 3">NLAE-zl-C196</strain>
    </source>
</reference>
<dbReference type="Proteomes" id="UP000182121">
    <property type="component" value="Unassembled WGS sequence"/>
</dbReference>
<proteinExistence type="predicted"/>
<dbReference type="Pfam" id="PF19478">
    <property type="entry name" value="TrbL_2"/>
    <property type="match status" value="1"/>
</dbReference>
<dbReference type="EMBL" id="FOIO01000147">
    <property type="protein sequence ID" value="SEU23264.1"/>
    <property type="molecule type" value="Genomic_DNA"/>
</dbReference>
<comment type="caution">
    <text evidence="2">The sequence shown here is derived from an EMBL/GenBank/DDBJ whole genome shotgun (WGS) entry which is preliminary data.</text>
</comment>
<feature type="transmembrane region" description="Helical" evidence="1">
    <location>
        <begin position="64"/>
        <end position="86"/>
    </location>
</feature>
<name>A0A1I0KH51_9FIRM</name>
<evidence type="ECO:0000256" key="1">
    <source>
        <dbReference type="SAM" id="Phobius"/>
    </source>
</evidence>